<proteinExistence type="inferred from homology"/>
<feature type="binding site" evidence="4">
    <location>
        <position position="104"/>
    </location>
    <ligand>
        <name>shikimate</name>
        <dbReference type="ChEBI" id="CHEBI:36208"/>
    </ligand>
</feature>
<comment type="similarity">
    <text evidence="4">Belongs to the shikimate dehydrogenase family.</text>
</comment>
<dbReference type="HAMAP" id="MF_00222">
    <property type="entry name" value="Shikimate_DH_AroE"/>
    <property type="match status" value="1"/>
</dbReference>
<comment type="function">
    <text evidence="4">Involved in the biosynthesis of the chorismate, which leads to the biosynthesis of aromatic amino acids. Catalyzes the reversible NADPH linked reduction of 3-dehydroshikimate (DHSA) to yield shikimate (SA).</text>
</comment>
<dbReference type="Gene3D" id="3.40.50.10860">
    <property type="entry name" value="Leucine Dehydrogenase, chain A, domain 1"/>
    <property type="match status" value="1"/>
</dbReference>
<keyword evidence="2 4" id="KW-0560">Oxidoreductase</keyword>
<dbReference type="RefSeq" id="WP_193184366.1">
    <property type="nucleotide sequence ID" value="NZ_JACVXA010000051.1"/>
</dbReference>
<keyword evidence="4" id="KW-0521">NADP</keyword>
<keyword evidence="4" id="KW-0028">Amino-acid biosynthesis</keyword>
<dbReference type="SUPFAM" id="SSF53223">
    <property type="entry name" value="Aminoacid dehydrogenase-like, N-terminal domain"/>
    <property type="match status" value="1"/>
</dbReference>
<dbReference type="Pfam" id="PF18317">
    <property type="entry name" value="SDH_C"/>
    <property type="match status" value="1"/>
</dbReference>
<evidence type="ECO:0000256" key="4">
    <source>
        <dbReference type="HAMAP-Rule" id="MF_00222"/>
    </source>
</evidence>
<feature type="binding site" evidence="4">
    <location>
        <begin position="143"/>
        <end position="147"/>
    </location>
    <ligand>
        <name>NADP(+)</name>
        <dbReference type="ChEBI" id="CHEBI:58349"/>
    </ligand>
</feature>
<feature type="binding site" evidence="4">
    <location>
        <position position="266"/>
    </location>
    <ligand>
        <name>shikimate</name>
        <dbReference type="ChEBI" id="CHEBI:36208"/>
    </ligand>
</feature>
<dbReference type="GO" id="GO:0008652">
    <property type="term" value="P:amino acid biosynthetic process"/>
    <property type="evidence" value="ECO:0007669"/>
    <property type="project" value="UniProtKB-KW"/>
</dbReference>
<dbReference type="Pfam" id="PF08501">
    <property type="entry name" value="Shikimate_dh_N"/>
    <property type="match status" value="1"/>
</dbReference>
<evidence type="ECO:0000259" key="6">
    <source>
        <dbReference type="Pfam" id="PF18317"/>
    </source>
</evidence>
<dbReference type="PANTHER" id="PTHR21089">
    <property type="entry name" value="SHIKIMATE DEHYDROGENASE"/>
    <property type="match status" value="1"/>
</dbReference>
<comment type="catalytic activity">
    <reaction evidence="4">
        <text>shikimate + NADP(+) = 3-dehydroshikimate + NADPH + H(+)</text>
        <dbReference type="Rhea" id="RHEA:17737"/>
        <dbReference type="ChEBI" id="CHEBI:15378"/>
        <dbReference type="ChEBI" id="CHEBI:16630"/>
        <dbReference type="ChEBI" id="CHEBI:36208"/>
        <dbReference type="ChEBI" id="CHEBI:57783"/>
        <dbReference type="ChEBI" id="CHEBI:58349"/>
        <dbReference type="EC" id="1.1.1.25"/>
    </reaction>
</comment>
<dbReference type="AlphaFoldDB" id="A0A8J6YXG2"/>
<accession>A0A8J6YXG2</accession>
<feature type="binding site" evidence="4">
    <location>
        <position position="79"/>
    </location>
    <ligand>
        <name>shikimate</name>
        <dbReference type="ChEBI" id="CHEBI:36208"/>
    </ligand>
</feature>
<feature type="binding site" evidence="4">
    <location>
        <position position="238"/>
    </location>
    <ligand>
        <name>shikimate</name>
        <dbReference type="ChEBI" id="CHEBI:36208"/>
    </ligand>
</feature>
<comment type="subunit">
    <text evidence="4">Homodimer.</text>
</comment>
<dbReference type="InterPro" id="IPR022893">
    <property type="entry name" value="Shikimate_DH_fam"/>
</dbReference>
<comment type="caution">
    <text evidence="7">The sequence shown here is derived from an EMBL/GenBank/DDBJ whole genome shotgun (WGS) entry which is preliminary data.</text>
</comment>
<dbReference type="GO" id="GO:0009423">
    <property type="term" value="P:chorismate biosynthetic process"/>
    <property type="evidence" value="ECO:0007669"/>
    <property type="project" value="UniProtKB-UniRule"/>
</dbReference>
<keyword evidence="3 4" id="KW-0057">Aromatic amino acid biosynthesis</keyword>
<dbReference type="InterPro" id="IPR036291">
    <property type="entry name" value="NAD(P)-bd_dom_sf"/>
</dbReference>
<comment type="caution">
    <text evidence="4">Lacks conserved residue(s) required for the propagation of feature annotation.</text>
</comment>
<dbReference type="InterPro" id="IPR041121">
    <property type="entry name" value="SDH_C"/>
</dbReference>
<comment type="pathway">
    <text evidence="1 4">Metabolic intermediate biosynthesis; chorismate biosynthesis; chorismate from D-erythrose 4-phosphate and phosphoenolpyruvate: step 4/7.</text>
</comment>
<dbReference type="EC" id="1.1.1.25" evidence="4"/>
<dbReference type="UniPathway" id="UPA00053">
    <property type="reaction ID" value="UER00087"/>
</dbReference>
<dbReference type="GO" id="GO:0005829">
    <property type="term" value="C:cytosol"/>
    <property type="evidence" value="ECO:0007669"/>
    <property type="project" value="TreeGrafter"/>
</dbReference>
<sequence>MTKPAPAAVFGRDTSLALGLIGRGIQKSRTPAMHEAEAARQGLRCVYKLLDADRMPGAPSLAEMLRAAELCGFAGCNITFPYKIEVAALLDELDDSAAAVGAVNTVVFRDGRRIGYNTDYSGYAEAFRRGMDGAPRQRVLLIGSGGAGVAVAHALADCDVARLVLVDADPARARSLADLLGRTRPGLRTEIRATVEEAAADGLDGVVNCTPMGMAKLPGSAFPAALLGPRMWVSDIVYFPLETQLLAEARAAGCRVLPGAGMAVWQAVRAFGHFTGRAADPAAMEATFRALGDA</sequence>
<feature type="binding site" evidence="4">
    <location>
        <position position="95"/>
    </location>
    <ligand>
        <name>NADP(+)</name>
        <dbReference type="ChEBI" id="CHEBI:58349"/>
    </ligand>
</feature>
<dbReference type="Proteomes" id="UP000609121">
    <property type="component" value="Unassembled WGS sequence"/>
</dbReference>
<feature type="binding site" evidence="4">
    <location>
        <position position="259"/>
    </location>
    <ligand>
        <name>NADP(+)</name>
        <dbReference type="ChEBI" id="CHEBI:58349"/>
    </ligand>
</feature>
<dbReference type="GO" id="GO:0019632">
    <property type="term" value="P:shikimate metabolic process"/>
    <property type="evidence" value="ECO:0007669"/>
    <property type="project" value="TreeGrafter"/>
</dbReference>
<evidence type="ECO:0000256" key="1">
    <source>
        <dbReference type="ARBA" id="ARBA00004871"/>
    </source>
</evidence>
<feature type="binding site" evidence="4">
    <location>
        <begin position="28"/>
        <end position="30"/>
    </location>
    <ligand>
        <name>shikimate</name>
        <dbReference type="ChEBI" id="CHEBI:36208"/>
    </ligand>
</feature>
<dbReference type="GO" id="GO:0009073">
    <property type="term" value="P:aromatic amino acid family biosynthetic process"/>
    <property type="evidence" value="ECO:0007669"/>
    <property type="project" value="UniProtKB-KW"/>
</dbReference>
<dbReference type="CDD" id="cd01065">
    <property type="entry name" value="NAD_bind_Shikimate_DH"/>
    <property type="match status" value="1"/>
</dbReference>
<feature type="binding site" evidence="4">
    <location>
        <position position="236"/>
    </location>
    <ligand>
        <name>NADP(+)</name>
        <dbReference type="ChEBI" id="CHEBI:58349"/>
    </ligand>
</feature>
<organism evidence="7 8">
    <name type="scientific">Mangrovicoccus algicola</name>
    <dbReference type="NCBI Taxonomy" id="2771008"/>
    <lineage>
        <taxon>Bacteria</taxon>
        <taxon>Pseudomonadati</taxon>
        <taxon>Pseudomonadota</taxon>
        <taxon>Alphaproteobacteria</taxon>
        <taxon>Rhodobacterales</taxon>
        <taxon>Paracoccaceae</taxon>
        <taxon>Mangrovicoccus</taxon>
    </lineage>
</organism>
<reference evidence="7" key="1">
    <citation type="submission" date="2020-09" db="EMBL/GenBank/DDBJ databases">
        <title>A novel bacterium of genus Mangrovicoccus, isolated from South China Sea.</title>
        <authorList>
            <person name="Huang H."/>
            <person name="Mo K."/>
            <person name="Hu Y."/>
        </authorList>
    </citation>
    <scope>NUCLEOTIDE SEQUENCE</scope>
    <source>
        <strain evidence="7">HB182678</strain>
    </source>
</reference>
<evidence type="ECO:0000313" key="7">
    <source>
        <dbReference type="EMBL" id="MBE3639572.1"/>
    </source>
</evidence>
<keyword evidence="8" id="KW-1185">Reference proteome</keyword>
<feature type="active site" description="Proton acceptor" evidence="4">
    <location>
        <position position="83"/>
    </location>
</feature>
<feature type="domain" description="SDH C-terminal" evidence="6">
    <location>
        <begin position="259"/>
        <end position="286"/>
    </location>
</feature>
<dbReference type="GO" id="GO:0050661">
    <property type="term" value="F:NADP binding"/>
    <property type="evidence" value="ECO:0007669"/>
    <property type="project" value="TreeGrafter"/>
</dbReference>
<feature type="domain" description="Shikimate dehydrogenase substrate binding N-terminal" evidence="5">
    <location>
        <begin position="20"/>
        <end position="106"/>
    </location>
</feature>
<feature type="binding site" evidence="4">
    <location>
        <position position="119"/>
    </location>
    <ligand>
        <name>shikimate</name>
        <dbReference type="ChEBI" id="CHEBI:36208"/>
    </ligand>
</feature>
<dbReference type="NCBIfam" id="NF009201">
    <property type="entry name" value="PRK12549.1"/>
    <property type="match status" value="1"/>
</dbReference>
<dbReference type="InterPro" id="IPR046346">
    <property type="entry name" value="Aminoacid_DH-like_N_sf"/>
</dbReference>
<dbReference type="NCBIfam" id="NF001319">
    <property type="entry name" value="PRK00258.3-3"/>
    <property type="match status" value="1"/>
</dbReference>
<dbReference type="PANTHER" id="PTHR21089:SF1">
    <property type="entry name" value="BIFUNCTIONAL 3-DEHYDROQUINATE DEHYDRATASE_SHIKIMATE DEHYDROGENASE, CHLOROPLASTIC"/>
    <property type="match status" value="1"/>
</dbReference>
<dbReference type="Gene3D" id="3.40.50.720">
    <property type="entry name" value="NAD(P)-binding Rossmann-like Domain"/>
    <property type="match status" value="1"/>
</dbReference>
<evidence type="ECO:0000259" key="5">
    <source>
        <dbReference type="Pfam" id="PF08501"/>
    </source>
</evidence>
<dbReference type="EMBL" id="JACVXA010000051">
    <property type="protein sequence ID" value="MBE3639572.1"/>
    <property type="molecule type" value="Genomic_DNA"/>
</dbReference>
<evidence type="ECO:0000256" key="2">
    <source>
        <dbReference type="ARBA" id="ARBA00023002"/>
    </source>
</evidence>
<evidence type="ECO:0000313" key="8">
    <source>
        <dbReference type="Proteomes" id="UP000609121"/>
    </source>
</evidence>
<evidence type="ECO:0000256" key="3">
    <source>
        <dbReference type="ARBA" id="ARBA00023141"/>
    </source>
</evidence>
<protein>
    <recommendedName>
        <fullName evidence="4">Shikimate dehydrogenase (NADP(+))</fullName>
        <shortName evidence="4">SDH</shortName>
        <ecNumber evidence="4">1.1.1.25</ecNumber>
    </recommendedName>
</protein>
<dbReference type="GO" id="GO:0004764">
    <property type="term" value="F:shikimate 3-dehydrogenase (NADP+) activity"/>
    <property type="evidence" value="ECO:0007669"/>
    <property type="project" value="UniProtKB-UniRule"/>
</dbReference>
<gene>
    <name evidence="4" type="primary">aroE</name>
    <name evidence="7" type="ORF">ICN82_15320</name>
</gene>
<name>A0A8J6YXG2_9RHOB</name>
<dbReference type="SUPFAM" id="SSF51735">
    <property type="entry name" value="NAD(P)-binding Rossmann-fold domains"/>
    <property type="match status" value="1"/>
</dbReference>
<dbReference type="InterPro" id="IPR013708">
    <property type="entry name" value="Shikimate_DH-bd_N"/>
</dbReference>